<reference evidence="2 3" key="1">
    <citation type="submission" date="2023-02" db="EMBL/GenBank/DDBJ databases">
        <title>LHISI_Scaffold_Assembly.</title>
        <authorList>
            <person name="Stuart O.P."/>
            <person name="Cleave R."/>
            <person name="Magrath M.J.L."/>
            <person name="Mikheyev A.S."/>
        </authorList>
    </citation>
    <scope>NUCLEOTIDE SEQUENCE [LARGE SCALE GENOMIC DNA]</scope>
    <source>
        <strain evidence="2">Daus_M_001</strain>
        <tissue evidence="2">Leg muscle</tissue>
    </source>
</reference>
<feature type="region of interest" description="Disordered" evidence="1">
    <location>
        <begin position="401"/>
        <end position="424"/>
    </location>
</feature>
<dbReference type="EMBL" id="JARBHB010000009">
    <property type="protein sequence ID" value="KAJ8875643.1"/>
    <property type="molecule type" value="Genomic_DNA"/>
</dbReference>
<organism evidence="2 3">
    <name type="scientific">Dryococelus australis</name>
    <dbReference type="NCBI Taxonomy" id="614101"/>
    <lineage>
        <taxon>Eukaryota</taxon>
        <taxon>Metazoa</taxon>
        <taxon>Ecdysozoa</taxon>
        <taxon>Arthropoda</taxon>
        <taxon>Hexapoda</taxon>
        <taxon>Insecta</taxon>
        <taxon>Pterygota</taxon>
        <taxon>Neoptera</taxon>
        <taxon>Polyneoptera</taxon>
        <taxon>Phasmatodea</taxon>
        <taxon>Verophasmatodea</taxon>
        <taxon>Anareolatae</taxon>
        <taxon>Phasmatidae</taxon>
        <taxon>Eurycanthinae</taxon>
        <taxon>Dryococelus</taxon>
    </lineage>
</organism>
<gene>
    <name evidence="2" type="ORF">PR048_023539</name>
</gene>
<evidence type="ECO:0000313" key="3">
    <source>
        <dbReference type="Proteomes" id="UP001159363"/>
    </source>
</evidence>
<keyword evidence="3" id="KW-1185">Reference proteome</keyword>
<protein>
    <submittedName>
        <fullName evidence="2">Uncharacterized protein</fullName>
    </submittedName>
</protein>
<name>A0ABQ9GUG2_9NEOP</name>
<sequence>MVLKRSPGINVIMKCLIIFPTEGTCAARLIRHEELIPSEKKLSHLNTSNKSGILGDNAIGNGRGYFCQYRFLCVFTFSLSCGVMERNCSYVRGKVKFPPLHRRNGWDGKHIDIIPPVDCGLQFYSYKGGCSMVLLAIVDRILQPDSITDSFRNVPFVMVADDAFFQETRILKQFRLADLDLPDKDMFNYRLSRARRIADNAFRILASRILTQFLPTPTFLYQENTDNATIVYTGGDTSHSNMTLFDRQNQGNIMHDAKKVRKEFMKYFMSEAVRYCKFMLPRKCDTIDLSGKVAEFVESQPKEQEKILRFGAARLACSPPPPIKANRVYSSTGSLPNFRMWESCRTTPLLVRFSRESPVSPALSFWRCSTLTSITLIGSQDLAVKSRPNLFSHSYYTQWNEDGGGNGRAPRNPPTLQQCPPTHETPFRKFLTRRGLGSNQGPRNWATIHLSQPWVLIHKFKHVADSNSLLRNRPPKLGGLATADGVYRSDTLPSVCDVVQEVFEMCTMGVNTAEQPPSNERSRPYMFVVVVVNGLECVHNTLERYNTPTTPCKHSRTGRHTAVVYVCTREGLSRSLLLGGREIAWLCWRYTYQTNIIALYYRAARLKFERHASSEQLSPNLSGPLSLLTRTTLPLRAAVMDSPDSSNAFSTAAHLDYTTHMAEEHTLYIQVGFQIAQFTVNILDKIVSIELHESKPIFENCVGGSKLVRVGPQISHGLAVCDAFGRESLCIPGRVTPDFLIVQDDAVGRRVFSGISRFPRPFIPALLHTRLNHPRLSGTPFACVRNEMQLQHDGPIFHVISGTSLHTAAAADIGQRAGIFQPTRYSLLRCCQSCFGVNGRNFEMDRAGVVAGPFAFHHGDCGSIAGVVKPGFSNSKDSIYEYRSKTAAYTAESSRGRQQNGVTGQGNFGKSFASQRLVTTRQPPAPPVGNLSQDAVANLRRGSFPEIRAANQRMCTPTSKESPRRATSPLLTYSIYSAILL</sequence>
<accession>A0ABQ9GUG2</accession>
<proteinExistence type="predicted"/>
<dbReference type="Proteomes" id="UP001159363">
    <property type="component" value="Chromosome 8"/>
</dbReference>
<evidence type="ECO:0000313" key="2">
    <source>
        <dbReference type="EMBL" id="KAJ8875643.1"/>
    </source>
</evidence>
<comment type="caution">
    <text evidence="2">The sequence shown here is derived from an EMBL/GenBank/DDBJ whole genome shotgun (WGS) entry which is preliminary data.</text>
</comment>
<evidence type="ECO:0000256" key="1">
    <source>
        <dbReference type="SAM" id="MobiDB-lite"/>
    </source>
</evidence>